<dbReference type="STRING" id="1429043.X474_16175"/>
<sequence length="398" mass="44889">MPFALFELKRAGAYYLGGQAKLGATPRSLSGTGGFFMSKGDLMPLLGRRNKRGCFGLFTALLGLILAAGPVCSAAATPEQTGRGPENRGMRLFTDDLKRTRKIPKQIKRLVVLSGPAVEVTWAMGKGDLIVARSEWATWPPQMKKLPSLGSIIRPNQELIWELKPDVIVADMHFRKSAPFMERMGVPVVFLSAVHVEDIGVLVERMGRLLNKPKRAQELRAFVQKYMNAVKKPLQGLKPQEKPRVFHGSGRQLYFTSSSKYGRRVIDEAGAINIADSLPFYWQQVSPEWLVCEDPDYMVLSPNLAKYSYEVPERKAMSSLWEHAANRPGIRSMRITRDNHLYLLNARLGYGLRSFIGAIYMAKIFHPDLFPDLDPKQIHARFLEKFYGLKLEGSYLYP</sequence>
<evidence type="ECO:0000313" key="4">
    <source>
        <dbReference type="Proteomes" id="UP000032233"/>
    </source>
</evidence>
<dbReference type="Proteomes" id="UP000032233">
    <property type="component" value="Unassembled WGS sequence"/>
</dbReference>
<accession>A0A0D2GDG4</accession>
<proteinExistence type="predicted"/>
<name>A0A0D2GDG4_9BACT</name>
<keyword evidence="1" id="KW-0472">Membrane</keyword>
<feature type="transmembrane region" description="Helical" evidence="1">
    <location>
        <begin position="53"/>
        <end position="71"/>
    </location>
</feature>
<dbReference type="SUPFAM" id="SSF53807">
    <property type="entry name" value="Helical backbone' metal receptor"/>
    <property type="match status" value="1"/>
</dbReference>
<organism evidence="3 4">
    <name type="scientific">Dethiosulfatarculus sandiegensis</name>
    <dbReference type="NCBI Taxonomy" id="1429043"/>
    <lineage>
        <taxon>Bacteria</taxon>
        <taxon>Pseudomonadati</taxon>
        <taxon>Thermodesulfobacteriota</taxon>
        <taxon>Desulfarculia</taxon>
        <taxon>Desulfarculales</taxon>
        <taxon>Desulfarculaceae</taxon>
        <taxon>Dethiosulfatarculus</taxon>
    </lineage>
</organism>
<dbReference type="InterPro" id="IPR002491">
    <property type="entry name" value="ABC_transptr_periplasmic_BD"/>
</dbReference>
<dbReference type="InParanoid" id="A0A0D2GDG4"/>
<keyword evidence="1" id="KW-0812">Transmembrane</keyword>
<feature type="domain" description="Fe/B12 periplasmic-binding" evidence="2">
    <location>
        <begin position="109"/>
        <end position="373"/>
    </location>
</feature>
<dbReference type="Gene3D" id="3.40.50.1980">
    <property type="entry name" value="Nitrogenase molybdenum iron protein domain"/>
    <property type="match status" value="2"/>
</dbReference>
<keyword evidence="1" id="KW-1133">Transmembrane helix</keyword>
<evidence type="ECO:0000256" key="1">
    <source>
        <dbReference type="SAM" id="Phobius"/>
    </source>
</evidence>
<dbReference type="EMBL" id="AZAC01000020">
    <property type="protein sequence ID" value="KIX12987.1"/>
    <property type="molecule type" value="Genomic_DNA"/>
</dbReference>
<dbReference type="PANTHER" id="PTHR30535:SF34">
    <property type="entry name" value="MOLYBDATE-BINDING PROTEIN MOLA"/>
    <property type="match status" value="1"/>
</dbReference>
<protein>
    <recommendedName>
        <fullName evidence="2">Fe/B12 periplasmic-binding domain-containing protein</fullName>
    </recommendedName>
</protein>
<dbReference type="OrthoDB" id="9787830at2"/>
<dbReference type="InterPro" id="IPR050902">
    <property type="entry name" value="ABC_Transporter_SBP"/>
</dbReference>
<keyword evidence="4" id="KW-1185">Reference proteome</keyword>
<dbReference type="Pfam" id="PF01497">
    <property type="entry name" value="Peripla_BP_2"/>
    <property type="match status" value="1"/>
</dbReference>
<comment type="caution">
    <text evidence="3">The sequence shown here is derived from an EMBL/GenBank/DDBJ whole genome shotgun (WGS) entry which is preliminary data.</text>
</comment>
<evidence type="ECO:0000259" key="2">
    <source>
        <dbReference type="PROSITE" id="PS50983"/>
    </source>
</evidence>
<evidence type="ECO:0000313" key="3">
    <source>
        <dbReference type="EMBL" id="KIX12987.1"/>
    </source>
</evidence>
<dbReference type="PANTHER" id="PTHR30535">
    <property type="entry name" value="VITAMIN B12-BINDING PROTEIN"/>
    <property type="match status" value="1"/>
</dbReference>
<gene>
    <name evidence="3" type="ORF">X474_16175</name>
</gene>
<dbReference type="PROSITE" id="PS50983">
    <property type="entry name" value="FE_B12_PBP"/>
    <property type="match status" value="1"/>
</dbReference>
<dbReference type="AlphaFoldDB" id="A0A0D2GDG4"/>
<reference evidence="3 4" key="1">
    <citation type="submission" date="2013-11" db="EMBL/GenBank/DDBJ databases">
        <title>Metagenomic analysis of a methanogenic consortium involved in long chain n-alkane degradation.</title>
        <authorList>
            <person name="Davidova I.A."/>
            <person name="Callaghan A.V."/>
            <person name="Wawrik B."/>
            <person name="Pruitt S."/>
            <person name="Marks C."/>
            <person name="Duncan K.E."/>
            <person name="Suflita J.M."/>
        </authorList>
    </citation>
    <scope>NUCLEOTIDE SEQUENCE [LARGE SCALE GENOMIC DNA]</scope>
    <source>
        <strain evidence="3 4">SPR</strain>
    </source>
</reference>